<dbReference type="PANTHER" id="PTHR43877:SF2">
    <property type="entry name" value="AMINOALKYLPHOSPHONATE N-ACETYLTRANSFERASE-RELATED"/>
    <property type="match status" value="1"/>
</dbReference>
<organism evidence="4 5">
    <name type="scientific">Halotalea alkalilenta</name>
    <dbReference type="NCBI Taxonomy" id="376489"/>
    <lineage>
        <taxon>Bacteria</taxon>
        <taxon>Pseudomonadati</taxon>
        <taxon>Pseudomonadota</taxon>
        <taxon>Gammaproteobacteria</taxon>
        <taxon>Oceanospirillales</taxon>
        <taxon>Halomonadaceae</taxon>
        <taxon>Halotalea</taxon>
    </lineage>
</organism>
<evidence type="ECO:0000256" key="2">
    <source>
        <dbReference type="ARBA" id="ARBA00023315"/>
    </source>
</evidence>
<evidence type="ECO:0000313" key="5">
    <source>
        <dbReference type="Proteomes" id="UP000077875"/>
    </source>
</evidence>
<keyword evidence="5" id="KW-1185">Reference proteome</keyword>
<dbReference type="Gene3D" id="3.40.630.30">
    <property type="match status" value="1"/>
</dbReference>
<dbReference type="AlphaFoldDB" id="A0A172YH50"/>
<evidence type="ECO:0000256" key="1">
    <source>
        <dbReference type="ARBA" id="ARBA00022679"/>
    </source>
</evidence>
<dbReference type="InterPro" id="IPR000182">
    <property type="entry name" value="GNAT_dom"/>
</dbReference>
<dbReference type="KEGG" id="haa:A5892_14435"/>
<dbReference type="Proteomes" id="UP000077875">
    <property type="component" value="Chromosome"/>
</dbReference>
<keyword evidence="2" id="KW-0012">Acyltransferase</keyword>
<dbReference type="STRING" id="376489.A5892_14435"/>
<proteinExistence type="predicted"/>
<dbReference type="PANTHER" id="PTHR43877">
    <property type="entry name" value="AMINOALKYLPHOSPHONATE N-ACETYLTRANSFERASE-RELATED-RELATED"/>
    <property type="match status" value="1"/>
</dbReference>
<dbReference type="SUPFAM" id="SSF55729">
    <property type="entry name" value="Acyl-CoA N-acyltransferases (Nat)"/>
    <property type="match status" value="1"/>
</dbReference>
<accession>A0A172YH50</accession>
<feature type="domain" description="N-acetyltransferase" evidence="3">
    <location>
        <begin position="3"/>
        <end position="153"/>
    </location>
</feature>
<evidence type="ECO:0000313" key="4">
    <source>
        <dbReference type="EMBL" id="ANF58523.1"/>
    </source>
</evidence>
<gene>
    <name evidence="4" type="ORF">A5892_14435</name>
</gene>
<evidence type="ECO:0000259" key="3">
    <source>
        <dbReference type="PROSITE" id="PS51186"/>
    </source>
</evidence>
<dbReference type="GO" id="GO:0016747">
    <property type="term" value="F:acyltransferase activity, transferring groups other than amino-acyl groups"/>
    <property type="evidence" value="ECO:0007669"/>
    <property type="project" value="InterPro"/>
</dbReference>
<reference evidence="4 5" key="1">
    <citation type="submission" date="2016-04" db="EMBL/GenBank/DDBJ databases">
        <title>Complete Genome Sequence of Halotalea alkalilenta IHB B 13600.</title>
        <authorList>
            <person name="Swarnkar M.K."/>
            <person name="Sharma A."/>
            <person name="Kaushal K."/>
            <person name="Soni R."/>
            <person name="Rana S."/>
            <person name="Singh A.K."/>
            <person name="Gulati A."/>
        </authorList>
    </citation>
    <scope>NUCLEOTIDE SEQUENCE [LARGE SCALE GENOMIC DNA]</scope>
    <source>
        <strain evidence="4 5">IHB B 13600</strain>
    </source>
</reference>
<dbReference type="InterPro" id="IPR016181">
    <property type="entry name" value="Acyl_CoA_acyltransferase"/>
</dbReference>
<dbReference type="PROSITE" id="PS51186">
    <property type="entry name" value="GNAT"/>
    <property type="match status" value="1"/>
</dbReference>
<protein>
    <recommendedName>
        <fullName evidence="3">N-acetyltransferase domain-containing protein</fullName>
    </recommendedName>
</protein>
<dbReference type="Pfam" id="PF00583">
    <property type="entry name" value="Acetyltransf_1"/>
    <property type="match status" value="1"/>
</dbReference>
<keyword evidence="1" id="KW-0808">Transferase</keyword>
<dbReference type="CDD" id="cd04301">
    <property type="entry name" value="NAT_SF"/>
    <property type="match status" value="1"/>
</dbReference>
<dbReference type="EMBL" id="CP015243">
    <property type="protein sequence ID" value="ANF58523.1"/>
    <property type="molecule type" value="Genomic_DNA"/>
</dbReference>
<dbReference type="InterPro" id="IPR050832">
    <property type="entry name" value="Bact_Acetyltransf"/>
</dbReference>
<name>A0A172YH50_9GAMM</name>
<sequence length="153" mass="17268">MMLSFREAVSTDLEAILALYSQLVDEDRQLPRSRAKEIFSRIQLCPGHRLLLGISKGAPVCICTLLTIDNLSRGGASYALIENVVTDERHRRCGYARALLDHAVELAWEAGCYKVMLMTGAQDAGTLRFYQRCGFISQKTAFERRRQPVRDES</sequence>